<feature type="signal peptide" evidence="1">
    <location>
        <begin position="1"/>
        <end position="22"/>
    </location>
</feature>
<gene>
    <name evidence="2" type="ORF">SAMN02983006_02834</name>
</gene>
<dbReference type="STRING" id="29563.SAMN02983006_02834"/>
<keyword evidence="3" id="KW-1185">Reference proteome</keyword>
<keyword evidence="1" id="KW-0732">Signal</keyword>
<protein>
    <submittedName>
        <fullName evidence="2">Uncharacterized protein</fullName>
    </submittedName>
</protein>
<feature type="chain" id="PRO_5011710706" evidence="1">
    <location>
        <begin position="23"/>
        <end position="245"/>
    </location>
</feature>
<name>A0A1I4N7Z3_9FIRM</name>
<dbReference type="EMBL" id="FOTI01000071">
    <property type="protein sequence ID" value="SFM11631.1"/>
    <property type="molecule type" value="Genomic_DNA"/>
</dbReference>
<evidence type="ECO:0000256" key="1">
    <source>
        <dbReference type="SAM" id="SignalP"/>
    </source>
</evidence>
<sequence length="245" mass="26275">MKINHLFLAVVLVVICSGIVLAQNQYTGVFTNPYDIDMSSYFADGGAYEDYNLHVGDDGVVFFNDTDSANPGQYTNLEQLNRESTPDTNGNNQSVSITVGVDAYIPCFLEMKLTGNQGTTAAISYGANTSSEATGSGYHIVFDNEVGGFLDADWKSLGHGSNAEINPEDNVYIGACDIFAVEIISNDNYRYAVEASALTSVDAGTGAELPMDMRTSLDGGTAWNQVSFNTTSLKEETIVSDGQQE</sequence>
<evidence type="ECO:0000313" key="2">
    <source>
        <dbReference type="EMBL" id="SFM11631.1"/>
    </source>
</evidence>
<reference evidence="2 3" key="1">
    <citation type="submission" date="2016-10" db="EMBL/GenBank/DDBJ databases">
        <authorList>
            <person name="de Groot N.N."/>
        </authorList>
    </citation>
    <scope>NUCLEOTIDE SEQUENCE [LARGE SCALE GENOMIC DNA]</scope>
    <source>
        <strain evidence="2 3">ATCC 51327</strain>
    </source>
</reference>
<accession>A0A1I4N7Z3</accession>
<proteinExistence type="predicted"/>
<dbReference type="Proteomes" id="UP000199006">
    <property type="component" value="Unassembled WGS sequence"/>
</dbReference>
<dbReference type="RefSeq" id="WP_089862808.1">
    <property type="nucleotide sequence ID" value="NZ_FOTI01000071.1"/>
</dbReference>
<dbReference type="AlphaFoldDB" id="A0A1I4N7Z3"/>
<evidence type="ECO:0000313" key="3">
    <source>
        <dbReference type="Proteomes" id="UP000199006"/>
    </source>
</evidence>
<dbReference type="OrthoDB" id="2111511at2"/>
<organism evidence="2 3">
    <name type="scientific">Halanaerobium salsuginis</name>
    <dbReference type="NCBI Taxonomy" id="29563"/>
    <lineage>
        <taxon>Bacteria</taxon>
        <taxon>Bacillati</taxon>
        <taxon>Bacillota</taxon>
        <taxon>Clostridia</taxon>
        <taxon>Halanaerobiales</taxon>
        <taxon>Halanaerobiaceae</taxon>
        <taxon>Halanaerobium</taxon>
    </lineage>
</organism>